<comment type="similarity">
    <text evidence="2">Belongs to the asaB hydroxylase/desaturase family.</text>
</comment>
<keyword evidence="5" id="KW-1185">Reference proteome</keyword>
<evidence type="ECO:0000313" key="4">
    <source>
        <dbReference type="EMBL" id="RYN86287.1"/>
    </source>
</evidence>
<name>A0ABY0FPM7_9PLEO</name>
<sequence length="301" mass="34612">MPNLNASLCFLAPLPKYKQEKPYRIIPGADEAFDHEISNVVPDIQDGIQIVDIRDRLGDFNIEDNGFEVLSHTTSFPILDERSQVDAYKSEVEQLLKERLAAEKVIVFDFRVRQIQYPQVISTDDVLQHRIHREFEKGVVVDYNDPTTKEGPAIMAHSDHTLDSGTVVINSWLSEEDKTKYLTGEWRIRLMNTWRPLVAVIEDQPLALCDPRTVAPEDLFACDRVVVNKLGEVYLMRYDPRQRWYWLSSQKTSEPYVFLTWDSKSEGQPRLCPHTSFAVPVAPDVPPRESVETRSIVISRA</sequence>
<comment type="caution">
    <text evidence="4">The sequence shown here is derived from an EMBL/GenBank/DDBJ whole genome shotgun (WGS) entry which is preliminary data.</text>
</comment>
<evidence type="ECO:0000256" key="1">
    <source>
        <dbReference type="ARBA" id="ARBA00023002"/>
    </source>
</evidence>
<keyword evidence="3" id="KW-0175">Coiled coil</keyword>
<dbReference type="InterPro" id="IPR044053">
    <property type="entry name" value="AsaB-like"/>
</dbReference>
<accession>A0ABY0FPM7</accession>
<protein>
    <submittedName>
        <fullName evidence="4">Uncharacterized protein</fullName>
    </submittedName>
</protein>
<organism evidence="4 5">
    <name type="scientific">Alternaria tenuissima</name>
    <dbReference type="NCBI Taxonomy" id="119927"/>
    <lineage>
        <taxon>Eukaryota</taxon>
        <taxon>Fungi</taxon>
        <taxon>Dikarya</taxon>
        <taxon>Ascomycota</taxon>
        <taxon>Pezizomycotina</taxon>
        <taxon>Dothideomycetes</taxon>
        <taxon>Pleosporomycetidae</taxon>
        <taxon>Pleosporales</taxon>
        <taxon>Pleosporineae</taxon>
        <taxon>Pleosporaceae</taxon>
        <taxon>Alternaria</taxon>
        <taxon>Alternaria sect. Alternaria</taxon>
        <taxon>Alternaria alternata complex</taxon>
    </lineage>
</organism>
<dbReference type="Proteomes" id="UP000293195">
    <property type="component" value="Unassembled WGS sequence"/>
</dbReference>
<proteinExistence type="inferred from homology"/>
<reference evidence="5" key="1">
    <citation type="journal article" date="2019" name="bioRxiv">
        <title>Genomics, evolutionary history and diagnostics of the Alternaria alternata species group including apple and Asian pear pathotypes.</title>
        <authorList>
            <person name="Armitage A.D."/>
            <person name="Cockerton H.M."/>
            <person name="Sreenivasaprasad S."/>
            <person name="Woodhall J.W."/>
            <person name="Lane C.R."/>
            <person name="Harrison R.J."/>
            <person name="Clarkson J.P."/>
        </authorList>
    </citation>
    <scope>NUCLEOTIDE SEQUENCE [LARGE SCALE GENOMIC DNA]</scope>
    <source>
        <strain evidence="5">FERA 635</strain>
    </source>
</reference>
<dbReference type="NCBIfam" id="NF041278">
    <property type="entry name" value="CmcJ_NvfI_EfuI"/>
    <property type="match status" value="1"/>
</dbReference>
<evidence type="ECO:0000313" key="5">
    <source>
        <dbReference type="Proteomes" id="UP000293195"/>
    </source>
</evidence>
<evidence type="ECO:0000256" key="3">
    <source>
        <dbReference type="SAM" id="Coils"/>
    </source>
</evidence>
<keyword evidence="1" id="KW-0560">Oxidoreductase</keyword>
<dbReference type="PANTHER" id="PTHR34598">
    <property type="entry name" value="BLL6449 PROTEIN"/>
    <property type="match status" value="1"/>
</dbReference>
<gene>
    <name evidence="4" type="ORF">AA0119_g13044</name>
</gene>
<feature type="coiled-coil region" evidence="3">
    <location>
        <begin position="78"/>
        <end position="105"/>
    </location>
</feature>
<dbReference type="PANTHER" id="PTHR34598:SF3">
    <property type="entry name" value="OXIDOREDUCTASE AN1597"/>
    <property type="match status" value="1"/>
</dbReference>
<dbReference type="EMBL" id="PDXF01000158">
    <property type="protein sequence ID" value="RYN86287.1"/>
    <property type="molecule type" value="Genomic_DNA"/>
</dbReference>
<evidence type="ECO:0000256" key="2">
    <source>
        <dbReference type="ARBA" id="ARBA00023604"/>
    </source>
</evidence>